<feature type="transmembrane region" description="Helical" evidence="1">
    <location>
        <begin position="108"/>
        <end position="127"/>
    </location>
</feature>
<accession>T2IIK3</accession>
<evidence type="ECO:0000256" key="1">
    <source>
        <dbReference type="SAM" id="Phobius"/>
    </source>
</evidence>
<dbReference type="AlphaFoldDB" id="T2IIK3"/>
<name>T2IIK3_CROWT</name>
<evidence type="ECO:0000313" key="3">
    <source>
        <dbReference type="Proteomes" id="UP000018348"/>
    </source>
</evidence>
<dbReference type="GO" id="GO:0005694">
    <property type="term" value="C:chromosome"/>
    <property type="evidence" value="ECO:0007669"/>
    <property type="project" value="InterPro"/>
</dbReference>
<keyword evidence="1" id="KW-1133">Transmembrane helix</keyword>
<reference evidence="2 3" key="1">
    <citation type="submission" date="2013-01" db="EMBL/GenBank/DDBJ databases">
        <authorList>
            <person name="Bench S."/>
        </authorList>
    </citation>
    <scope>NUCLEOTIDE SEQUENCE [LARGE SCALE GENOMIC DNA]</scope>
    <source>
        <strain evidence="2 3">WH 8502</strain>
    </source>
</reference>
<comment type="caution">
    <text evidence="2">The sequence shown here is derived from an EMBL/GenBank/DDBJ whole genome shotgun (WGS) entry which is preliminary data.</text>
</comment>
<dbReference type="InterPro" id="IPR036078">
    <property type="entry name" value="Spo11/TopoVI_A_sf"/>
</dbReference>
<feature type="transmembrane region" description="Helical" evidence="1">
    <location>
        <begin position="172"/>
        <end position="191"/>
    </location>
</feature>
<proteinExistence type="predicted"/>
<keyword evidence="1" id="KW-0472">Membrane</keyword>
<dbReference type="SUPFAM" id="SSF56726">
    <property type="entry name" value="DNA topoisomerase IV, alpha subunit"/>
    <property type="match status" value="1"/>
</dbReference>
<feature type="transmembrane region" description="Helical" evidence="1">
    <location>
        <begin position="148"/>
        <end position="166"/>
    </location>
</feature>
<dbReference type="EMBL" id="CAQK01000725">
    <property type="protein sequence ID" value="CCQ52863.1"/>
    <property type="molecule type" value="Genomic_DNA"/>
</dbReference>
<protein>
    <submittedName>
        <fullName evidence="2">Uncharacterized protein</fullName>
    </submittedName>
</protein>
<gene>
    <name evidence="2" type="ORF">CWATWH8502_4109</name>
</gene>
<keyword evidence="1" id="KW-0812">Transmembrane</keyword>
<dbReference type="Proteomes" id="UP000018348">
    <property type="component" value="Unassembled WGS sequence"/>
</dbReference>
<dbReference type="Gene3D" id="3.40.1360.10">
    <property type="match status" value="1"/>
</dbReference>
<dbReference type="RefSeq" id="WP_021831643.1">
    <property type="nucleotide sequence ID" value="NZ_CAQK01000725.1"/>
</dbReference>
<organism evidence="2 3">
    <name type="scientific">Crocosphaera watsonii WH 8502</name>
    <dbReference type="NCBI Taxonomy" id="423474"/>
    <lineage>
        <taxon>Bacteria</taxon>
        <taxon>Bacillati</taxon>
        <taxon>Cyanobacteriota</taxon>
        <taxon>Cyanophyceae</taxon>
        <taxon>Oscillatoriophycideae</taxon>
        <taxon>Chroococcales</taxon>
        <taxon>Aphanothecaceae</taxon>
        <taxon>Crocosphaera</taxon>
    </lineage>
</organism>
<dbReference type="GO" id="GO:0003677">
    <property type="term" value="F:DNA binding"/>
    <property type="evidence" value="ECO:0007669"/>
    <property type="project" value="InterPro"/>
</dbReference>
<reference evidence="2 3" key="2">
    <citation type="submission" date="2013-09" db="EMBL/GenBank/DDBJ databases">
        <title>Whole genome comparison of six Crocosphaera watsonii strains with differing phenotypes.</title>
        <authorList>
            <person name="Bench S.R."/>
            <person name="Heller P."/>
            <person name="Frank I."/>
            <person name="Arciniega M."/>
            <person name="Shilova I.N."/>
            <person name="Zehr J.P."/>
        </authorList>
    </citation>
    <scope>NUCLEOTIDE SEQUENCE [LARGE SCALE GENOMIC DNA]</scope>
    <source>
        <strain evidence="2 3">WH 8502</strain>
    </source>
</reference>
<feature type="transmembrane region" description="Helical" evidence="1">
    <location>
        <begin position="82"/>
        <end position="102"/>
    </location>
</feature>
<sequence length="443" mass="50631">MKCINCGRDSKLKDRTANNGCCYYCGHQFAFEPTTMKGKAKFTDPFFAKVISDISADNTLFFTIKQFHYFLDKRLKRKSSNLGCGSVFTVIFFNIWFTLFVGSFLATAIGYIAFPLASWTINLLFIIGIYKQIMSEENTYQSRKNYSIMLILYGISVLVIGIFFSINLLNSFLFFSLFTLLGMGSIYLGIINQINRPMSQIFAVSQSQVYQWLNRWQQINRSTINCSLSYLLSSPNTERFNPVNLENNYYSFDRAIICDKPKIAQFLIRNNFHFENNCAVLSIDGYPQSIFNTVMEMLQRNPDLQVYGLHDASPKGVSLIHELRNNEQWFKDSSVNIYDLGISPRQILNKPKYFILNTRESAREAKSLPSEIKANLTPEELIWLESGNFIELESFSPRSLLKIITRGITLSAVDNGNDLFIPLEDNSSLAATGIYLYGIDSFG</sequence>
<evidence type="ECO:0000313" key="2">
    <source>
        <dbReference type="EMBL" id="CCQ52863.1"/>
    </source>
</evidence>